<keyword evidence="7" id="KW-1185">Reference proteome</keyword>
<evidence type="ECO:0000256" key="3">
    <source>
        <dbReference type="ARBA" id="ARBA00022833"/>
    </source>
</evidence>
<evidence type="ECO:0000313" key="6">
    <source>
        <dbReference type="EMBL" id="KAJ8304345.1"/>
    </source>
</evidence>
<dbReference type="PROSITE" id="PS50089">
    <property type="entry name" value="ZF_RING_2"/>
    <property type="match status" value="1"/>
</dbReference>
<keyword evidence="3" id="KW-0862">Zinc</keyword>
<protein>
    <recommendedName>
        <fullName evidence="5">RING-type domain-containing protein</fullName>
    </recommendedName>
</protein>
<evidence type="ECO:0000256" key="1">
    <source>
        <dbReference type="ARBA" id="ARBA00022723"/>
    </source>
</evidence>
<dbReference type="SMART" id="SM00184">
    <property type="entry name" value="RING"/>
    <property type="match status" value="1"/>
</dbReference>
<evidence type="ECO:0000256" key="4">
    <source>
        <dbReference type="PROSITE-ProRule" id="PRU00175"/>
    </source>
</evidence>
<sequence>MSVAFCPRAISNLVCRQKHLLPTNQKVVCKTLRLQRTENMSEDGIKSLEEKLKQFEDDKNEQYPDTSGTVTKLPIQDNRKRNLVFDEERFEETFLKCMICRENFDEDEKLPKMLPCHHTFCLDCLKQMFRVEGEFRQTLTSAFRSMPVAVKICCPTCRDGLITSEAEICRLPNDHTVLELLCFVKLTSKS</sequence>
<reference evidence="6 7" key="1">
    <citation type="submission" date="2022-12" db="EMBL/GenBank/DDBJ databases">
        <title>Chromosome-level genome of Tegillarca granosa.</title>
        <authorList>
            <person name="Kim J."/>
        </authorList>
    </citation>
    <scope>NUCLEOTIDE SEQUENCE [LARGE SCALE GENOMIC DNA]</scope>
    <source>
        <strain evidence="6">Teg-2019</strain>
        <tissue evidence="6">Adductor muscle</tissue>
    </source>
</reference>
<evidence type="ECO:0000256" key="2">
    <source>
        <dbReference type="ARBA" id="ARBA00022771"/>
    </source>
</evidence>
<dbReference type="InterPro" id="IPR013083">
    <property type="entry name" value="Znf_RING/FYVE/PHD"/>
</dbReference>
<dbReference type="PANTHER" id="PTHR25464:SF2">
    <property type="entry name" value="RING-TYPE DOMAIN-CONTAINING PROTEIN"/>
    <property type="match status" value="1"/>
</dbReference>
<dbReference type="InterPro" id="IPR027370">
    <property type="entry name" value="Znf-RING_euk"/>
</dbReference>
<gene>
    <name evidence="6" type="ORF">KUTeg_017928</name>
</gene>
<dbReference type="Pfam" id="PF13445">
    <property type="entry name" value="zf-RING_UBOX"/>
    <property type="match status" value="1"/>
</dbReference>
<feature type="domain" description="RING-type" evidence="5">
    <location>
        <begin position="97"/>
        <end position="158"/>
    </location>
</feature>
<organism evidence="6 7">
    <name type="scientific">Tegillarca granosa</name>
    <name type="common">Malaysian cockle</name>
    <name type="synonym">Anadara granosa</name>
    <dbReference type="NCBI Taxonomy" id="220873"/>
    <lineage>
        <taxon>Eukaryota</taxon>
        <taxon>Metazoa</taxon>
        <taxon>Spiralia</taxon>
        <taxon>Lophotrochozoa</taxon>
        <taxon>Mollusca</taxon>
        <taxon>Bivalvia</taxon>
        <taxon>Autobranchia</taxon>
        <taxon>Pteriomorphia</taxon>
        <taxon>Arcoida</taxon>
        <taxon>Arcoidea</taxon>
        <taxon>Arcidae</taxon>
        <taxon>Tegillarca</taxon>
    </lineage>
</organism>
<dbReference type="EMBL" id="JARBDR010000903">
    <property type="protein sequence ID" value="KAJ8304345.1"/>
    <property type="molecule type" value="Genomic_DNA"/>
</dbReference>
<proteinExistence type="predicted"/>
<dbReference type="Gene3D" id="3.30.40.10">
    <property type="entry name" value="Zinc/RING finger domain, C3HC4 (zinc finger)"/>
    <property type="match status" value="1"/>
</dbReference>
<name>A0ABQ9ELB6_TEGGR</name>
<dbReference type="InterPro" id="IPR001841">
    <property type="entry name" value="Znf_RING"/>
</dbReference>
<dbReference type="InterPro" id="IPR017907">
    <property type="entry name" value="Znf_RING_CS"/>
</dbReference>
<evidence type="ECO:0000259" key="5">
    <source>
        <dbReference type="PROSITE" id="PS50089"/>
    </source>
</evidence>
<evidence type="ECO:0000313" key="7">
    <source>
        <dbReference type="Proteomes" id="UP001217089"/>
    </source>
</evidence>
<comment type="caution">
    <text evidence="6">The sequence shown here is derived from an EMBL/GenBank/DDBJ whole genome shotgun (WGS) entry which is preliminary data.</text>
</comment>
<dbReference type="SUPFAM" id="SSF57850">
    <property type="entry name" value="RING/U-box"/>
    <property type="match status" value="1"/>
</dbReference>
<dbReference type="Proteomes" id="UP001217089">
    <property type="component" value="Unassembled WGS sequence"/>
</dbReference>
<keyword evidence="1" id="KW-0479">Metal-binding</keyword>
<accession>A0ABQ9ELB6</accession>
<dbReference type="PANTHER" id="PTHR25464">
    <property type="entry name" value="TRIPARTITE MOTIF-CONTAINING PROTEIN 2-LIKE PROTEIN"/>
    <property type="match status" value="1"/>
</dbReference>
<keyword evidence="2 4" id="KW-0863">Zinc-finger</keyword>
<dbReference type="PROSITE" id="PS00518">
    <property type="entry name" value="ZF_RING_1"/>
    <property type="match status" value="1"/>
</dbReference>